<reference evidence="1 2" key="1">
    <citation type="submission" date="2014-07" db="EMBL/GenBank/DDBJ databases">
        <title>Methanogenic archaea and the global carbon cycle.</title>
        <authorList>
            <person name="Henriksen J.R."/>
            <person name="Luke J."/>
            <person name="Reinhart S."/>
            <person name="Benedict M.N."/>
            <person name="Youngblut N.D."/>
            <person name="Metcalf M.E."/>
            <person name="Whitaker R.J."/>
            <person name="Metcalf W.W."/>
        </authorList>
    </citation>
    <scope>NUCLEOTIDE SEQUENCE [LARGE SCALE GENOMIC DNA]</scope>
    <source>
        <strain evidence="1 2">HI350</strain>
    </source>
</reference>
<accession>A0A0E3PFF0</accession>
<evidence type="ECO:0000313" key="1">
    <source>
        <dbReference type="EMBL" id="AKB32597.1"/>
    </source>
</evidence>
<evidence type="ECO:0000313" key="2">
    <source>
        <dbReference type="Proteomes" id="UP000033092"/>
    </source>
</evidence>
<dbReference type="PATRIC" id="fig|1434119.4.peg.2451"/>
<gene>
    <name evidence="1" type="ORF">MSSIH_1907</name>
</gene>
<sequence length="142" mass="16666">MFSNRLAYEIGAKILLEIDDDEAEEYLDQRLADIAVQISLLDNQKKLLTEKKKERTAEKRRKEEEFIKKQQTIEAVASKIREYWEKITLLNKAECIDYIVNICPEKLTRERVAVLFPDRYCPIPTEEEALKRAMSLLGDDTE</sequence>
<name>A0A0E3PFF0_9EURY</name>
<dbReference type="HOGENOM" id="CLU_1811470_0_0_2"/>
<proteinExistence type="predicted"/>
<protein>
    <submittedName>
        <fullName evidence="1">Uncharacterized protein</fullName>
    </submittedName>
</protein>
<dbReference type="Proteomes" id="UP000033092">
    <property type="component" value="Chromosome"/>
</dbReference>
<dbReference type="KEGG" id="msz:MSSIH_1907"/>
<organism evidence="1 2">
    <name type="scientific">Methanosarcina siciliae HI350</name>
    <dbReference type="NCBI Taxonomy" id="1434119"/>
    <lineage>
        <taxon>Archaea</taxon>
        <taxon>Methanobacteriati</taxon>
        <taxon>Methanobacteriota</taxon>
        <taxon>Stenosarchaea group</taxon>
        <taxon>Methanomicrobia</taxon>
        <taxon>Methanosarcinales</taxon>
        <taxon>Methanosarcinaceae</taxon>
        <taxon>Methanosarcina</taxon>
    </lineage>
</organism>
<dbReference type="EMBL" id="CP009507">
    <property type="protein sequence ID" value="AKB32597.1"/>
    <property type="molecule type" value="Genomic_DNA"/>
</dbReference>
<dbReference type="AlphaFoldDB" id="A0A0E3PFF0"/>